<dbReference type="Pfam" id="PF04355">
    <property type="entry name" value="BamE"/>
    <property type="match status" value="1"/>
</dbReference>
<name>A0A382GVI3_9ZZZZ</name>
<dbReference type="InterPro" id="IPR037873">
    <property type="entry name" value="BamE-like"/>
</dbReference>
<gene>
    <name evidence="5" type="ORF">METZ01_LOCUS231952</name>
</gene>
<keyword evidence="1" id="KW-0732">Signal</keyword>
<keyword evidence="3" id="KW-0998">Cell outer membrane</keyword>
<accession>A0A382GVI3</accession>
<sequence length="99" mass="11318">MQRNIVRLFILVVSVCFIGCAMPKLFQVVINQGNLVKPEMLEKLESGMTESQVKYIMGTPLISDTFAPNRWDYFTSVSQGNNIFTKTKITLFFYEGKLV</sequence>
<dbReference type="HAMAP" id="MF_00925">
    <property type="entry name" value="OM_assembly_BamE"/>
    <property type="match status" value="1"/>
</dbReference>
<dbReference type="EMBL" id="UINC01057677">
    <property type="protein sequence ID" value="SVB79098.1"/>
    <property type="molecule type" value="Genomic_DNA"/>
</dbReference>
<evidence type="ECO:0000256" key="2">
    <source>
        <dbReference type="ARBA" id="ARBA00023136"/>
    </source>
</evidence>
<evidence type="ECO:0000259" key="4">
    <source>
        <dbReference type="Pfam" id="PF04355"/>
    </source>
</evidence>
<dbReference type="Gene3D" id="3.30.1450.10">
    <property type="match status" value="1"/>
</dbReference>
<dbReference type="GO" id="GO:0030674">
    <property type="term" value="F:protein-macromolecule adaptor activity"/>
    <property type="evidence" value="ECO:0007669"/>
    <property type="project" value="TreeGrafter"/>
</dbReference>
<dbReference type="GO" id="GO:1990063">
    <property type="term" value="C:Bam protein complex"/>
    <property type="evidence" value="ECO:0007669"/>
    <property type="project" value="TreeGrafter"/>
</dbReference>
<feature type="non-terminal residue" evidence="5">
    <location>
        <position position="99"/>
    </location>
</feature>
<dbReference type="GO" id="GO:0043165">
    <property type="term" value="P:Gram-negative-bacterium-type cell outer membrane assembly"/>
    <property type="evidence" value="ECO:0007669"/>
    <property type="project" value="TreeGrafter"/>
</dbReference>
<reference evidence="5" key="1">
    <citation type="submission" date="2018-05" db="EMBL/GenBank/DDBJ databases">
        <authorList>
            <person name="Lanie J.A."/>
            <person name="Ng W.-L."/>
            <person name="Kazmierczak K.M."/>
            <person name="Andrzejewski T.M."/>
            <person name="Davidsen T.M."/>
            <person name="Wayne K.J."/>
            <person name="Tettelin H."/>
            <person name="Glass J.I."/>
            <person name="Rusch D."/>
            <person name="Podicherti R."/>
            <person name="Tsui H.-C.T."/>
            <person name="Winkler M.E."/>
        </authorList>
    </citation>
    <scope>NUCLEOTIDE SEQUENCE</scope>
</reference>
<evidence type="ECO:0000256" key="1">
    <source>
        <dbReference type="ARBA" id="ARBA00022729"/>
    </source>
</evidence>
<dbReference type="PANTHER" id="PTHR37482:SF1">
    <property type="entry name" value="OUTER MEMBRANE PROTEIN ASSEMBLY FACTOR BAME"/>
    <property type="match status" value="1"/>
</dbReference>
<dbReference type="AlphaFoldDB" id="A0A382GVI3"/>
<protein>
    <recommendedName>
        <fullName evidence="4">Outer membrane protein assembly factor BamE domain-containing protein</fullName>
    </recommendedName>
</protein>
<organism evidence="5">
    <name type="scientific">marine metagenome</name>
    <dbReference type="NCBI Taxonomy" id="408172"/>
    <lineage>
        <taxon>unclassified sequences</taxon>
        <taxon>metagenomes</taxon>
        <taxon>ecological metagenomes</taxon>
    </lineage>
</organism>
<feature type="domain" description="Outer membrane protein assembly factor BamE" evidence="4">
    <location>
        <begin position="33"/>
        <end position="99"/>
    </location>
</feature>
<proteinExistence type="inferred from homology"/>
<dbReference type="InterPro" id="IPR026592">
    <property type="entry name" value="BamE"/>
</dbReference>
<dbReference type="GO" id="GO:0051205">
    <property type="term" value="P:protein insertion into membrane"/>
    <property type="evidence" value="ECO:0007669"/>
    <property type="project" value="TreeGrafter"/>
</dbReference>
<dbReference type="PANTHER" id="PTHR37482">
    <property type="entry name" value="OUTER MEMBRANE PROTEIN ASSEMBLY FACTOR BAME"/>
    <property type="match status" value="1"/>
</dbReference>
<evidence type="ECO:0000313" key="5">
    <source>
        <dbReference type="EMBL" id="SVB79098.1"/>
    </source>
</evidence>
<keyword evidence="2" id="KW-0472">Membrane</keyword>
<evidence type="ECO:0000256" key="3">
    <source>
        <dbReference type="ARBA" id="ARBA00023237"/>
    </source>
</evidence>
<dbReference type="InterPro" id="IPR007450">
    <property type="entry name" value="BamE_dom"/>
</dbReference>